<dbReference type="SMART" id="SM00184">
    <property type="entry name" value="RING"/>
    <property type="match status" value="1"/>
</dbReference>
<keyword evidence="8" id="KW-1185">Reference proteome</keyword>
<proteinExistence type="predicted"/>
<dbReference type="Pfam" id="PF16095">
    <property type="entry name" value="COR-A"/>
    <property type="match status" value="1"/>
</dbReference>
<reference evidence="7" key="1">
    <citation type="submission" date="2022-01" db="EMBL/GenBank/DDBJ databases">
        <authorList>
            <person name="Braso-Vives M."/>
        </authorList>
    </citation>
    <scope>NUCLEOTIDE SEQUENCE</scope>
</reference>
<gene>
    <name evidence="7" type="primary">TRIM3</name>
    <name evidence="7" type="ORF">BLAG_LOCUS10818</name>
</gene>
<dbReference type="Gene3D" id="3.40.50.300">
    <property type="entry name" value="P-loop containing nucleotide triphosphate hydrolases"/>
    <property type="match status" value="1"/>
</dbReference>
<evidence type="ECO:0000256" key="2">
    <source>
        <dbReference type="ARBA" id="ARBA00022737"/>
    </source>
</evidence>
<evidence type="ECO:0000256" key="1">
    <source>
        <dbReference type="ARBA" id="ARBA00022723"/>
    </source>
</evidence>
<name>A0A8J9Z8W6_BRALA</name>
<dbReference type="GO" id="GO:0006508">
    <property type="term" value="P:proteolysis"/>
    <property type="evidence" value="ECO:0007669"/>
    <property type="project" value="InterPro"/>
</dbReference>
<keyword evidence="1" id="KW-0479">Metal-binding</keyword>
<evidence type="ECO:0000259" key="6">
    <source>
        <dbReference type="SMART" id="SM00184"/>
    </source>
</evidence>
<dbReference type="PANTHER" id="PTHR10454:SF248">
    <property type="entry name" value="CASPASE-8-LIKE"/>
    <property type="match status" value="1"/>
</dbReference>
<dbReference type="PROSITE" id="PS00518">
    <property type="entry name" value="ZF_RING_1"/>
    <property type="match status" value="1"/>
</dbReference>
<dbReference type="FunFam" id="3.40.50.2000:FF:000190">
    <property type="entry name" value="Uncharacterized protein"/>
    <property type="match status" value="1"/>
</dbReference>
<feature type="compositionally biased region" description="Basic and acidic residues" evidence="5">
    <location>
        <begin position="252"/>
        <end position="267"/>
    </location>
</feature>
<dbReference type="Pfam" id="PF13445">
    <property type="entry name" value="zf-RING_UBOX"/>
    <property type="match status" value="1"/>
</dbReference>
<dbReference type="SUPFAM" id="SSF53756">
    <property type="entry name" value="UDP-Glycosyltransferase/glycogen phosphorylase"/>
    <property type="match status" value="1"/>
</dbReference>
<feature type="compositionally biased region" description="Polar residues" evidence="5">
    <location>
        <begin position="227"/>
        <end position="237"/>
    </location>
</feature>
<dbReference type="OrthoDB" id="9417953at2759"/>
<dbReference type="Proteomes" id="UP000838412">
    <property type="component" value="Chromosome 17"/>
</dbReference>
<keyword evidence="2" id="KW-0677">Repeat</keyword>
<feature type="domain" description="RING-type" evidence="6">
    <location>
        <begin position="18"/>
        <end position="57"/>
    </location>
</feature>
<protein>
    <submittedName>
        <fullName evidence="7">TRIM3 protein</fullName>
    </submittedName>
</protein>
<dbReference type="FunFam" id="1.10.10.10:FF:000983">
    <property type="entry name" value="Uncharacterized protein"/>
    <property type="match status" value="1"/>
</dbReference>
<evidence type="ECO:0000313" key="8">
    <source>
        <dbReference type="Proteomes" id="UP000838412"/>
    </source>
</evidence>
<dbReference type="InterPro" id="IPR002398">
    <property type="entry name" value="Pept_C14"/>
</dbReference>
<dbReference type="Gene3D" id="2.60.220.30">
    <property type="match status" value="1"/>
</dbReference>
<dbReference type="InterPro" id="IPR027370">
    <property type="entry name" value="Znf-RING_euk"/>
</dbReference>
<feature type="region of interest" description="Disordered" evidence="5">
    <location>
        <begin position="1451"/>
        <end position="1470"/>
    </location>
</feature>
<evidence type="ECO:0000256" key="5">
    <source>
        <dbReference type="SAM" id="MobiDB-lite"/>
    </source>
</evidence>
<dbReference type="InterPro" id="IPR017907">
    <property type="entry name" value="Znf_RING_CS"/>
</dbReference>
<dbReference type="CDD" id="cd03801">
    <property type="entry name" value="GT4_PimA-like"/>
    <property type="match status" value="1"/>
</dbReference>
<dbReference type="GO" id="GO:0006915">
    <property type="term" value="P:apoptotic process"/>
    <property type="evidence" value="ECO:0007669"/>
    <property type="project" value="TreeGrafter"/>
</dbReference>
<dbReference type="GO" id="GO:0043525">
    <property type="term" value="P:positive regulation of neuron apoptotic process"/>
    <property type="evidence" value="ECO:0007669"/>
    <property type="project" value="TreeGrafter"/>
</dbReference>
<evidence type="ECO:0000256" key="4">
    <source>
        <dbReference type="ARBA" id="ARBA00022833"/>
    </source>
</evidence>
<dbReference type="Gene3D" id="3.40.50.2000">
    <property type="entry name" value="Glycogen Phosphorylase B"/>
    <property type="match status" value="1"/>
</dbReference>
<dbReference type="GO" id="GO:0004197">
    <property type="term" value="F:cysteine-type endopeptidase activity"/>
    <property type="evidence" value="ECO:0007669"/>
    <property type="project" value="InterPro"/>
</dbReference>
<dbReference type="InterPro" id="IPR001841">
    <property type="entry name" value="Znf_RING"/>
</dbReference>
<dbReference type="EMBL" id="OV696702">
    <property type="protein sequence ID" value="CAH1249855.1"/>
    <property type="molecule type" value="Genomic_DNA"/>
</dbReference>
<accession>A0A8J9Z8W6</accession>
<dbReference type="Gene3D" id="3.30.40.10">
    <property type="entry name" value="Zinc/RING finger domain, C3HC4 (zinc finger)"/>
    <property type="match status" value="1"/>
</dbReference>
<dbReference type="SUPFAM" id="SSF52540">
    <property type="entry name" value="P-loop containing nucleoside triphosphate hydrolases"/>
    <property type="match status" value="1"/>
</dbReference>
<dbReference type="Gene3D" id="1.10.10.10">
    <property type="entry name" value="Winged helix-like DNA-binding domain superfamily/Winged helix DNA-binding domain"/>
    <property type="match status" value="1"/>
</dbReference>
<dbReference type="GO" id="GO:0005737">
    <property type="term" value="C:cytoplasm"/>
    <property type="evidence" value="ECO:0007669"/>
    <property type="project" value="TreeGrafter"/>
</dbReference>
<keyword evidence="4" id="KW-0862">Zinc</keyword>
<feature type="region of interest" description="Disordered" evidence="5">
    <location>
        <begin position="220"/>
        <end position="267"/>
    </location>
</feature>
<dbReference type="PANTHER" id="PTHR10454">
    <property type="entry name" value="CASPASE"/>
    <property type="match status" value="1"/>
</dbReference>
<dbReference type="GO" id="GO:0008270">
    <property type="term" value="F:zinc ion binding"/>
    <property type="evidence" value="ECO:0007669"/>
    <property type="project" value="UniProtKB-KW"/>
</dbReference>
<sequence length="1927" mass="216230">MATAPSTLGTRIREELSCSICLELFTRPKVLPCQHTFCQDCLQDHAGRGGTFQCPICRWQVRLPPQGVAGLPDNHLVTSLCERLQNQATLSGETREQPQSGNGCSFHPSEEVKLYCDADVPIEVMLRTPEMAKLYAEACRQGSLPVHSTRIPVVGQYRSGKSCFIKRLMGETVIEEEVEPITDGINIISDVQSKTWKKSGEEIDEIAGPLLRTETLTEDGFKHDTAPAQQETMQTLQGRKKGHVEQTQPDVPTKEHQKQNQPDVRSKEHTNIEGMMSKGKPEKHKTVVIPDNMLEAAERMLKAGITKSELGTATHPRLSFWDFGGQATYYGTHHCFITYRGVYILVMSLLQKLSDPVADLDYKASVDNLRTGGDYLDHWLNTVHSHTQQHQTREPGGKLRPPVILVLTRKDKEYIEEYKEEIRRHIKGKAVERLVMPEIFAVDNTTEDAEVDRIRDYIRQVARDLPHMGEEIPISWLHLKSKLRKKREGEDPFCKLQAIAELARHPDINITDKNELAIVLTFLHDRGDVIFFNEPSLRDDVTLKPQVMVDAFKTIITVPEYQQGRQTKAGTEKMWETLEHRGASLLTKNRKKYPQTGLDLSKMWERLEREGVLSDELLTKIWEKKDQELEKPFLLRHKSFLKALMEKYYLLCNATHVGDASDEAQQEEIYFVPALLSCERDNTKLYPANMNSYPQALYFVFSEKFLPSGMFCRLQALCVRRFGLQEACVFAGCARFPTDDKEQAFVVTKVNHYVKVELLSSSNVFTEGLRVRRFISSALFEIKEKWIPCIQYELCCSTQEVAGELDFRPLSTDVGSAEQDSGIPSAFRSIWMTGNSQIHHTENSGGDIHGILPPTENPSTIVGMRTIGPVLDTMEQGGGLTLDQCDHIRSQQTPIQRVHELVSGGQVDPCLLGAAVEMCSPEFEDLFWRYKRGKDLVLLRTEDDTDEFAPPLQTTASETGVWYSTHTIAPSHTITVKTVDFLLNTNNGLVLLVISPQSLHHKYWSNLDYEFPVRNEKLLLPILLYPPGSRDRMVRVLQQRAPVLCSLEREEMRMEGSSVTQQMMQQVVQNVVFGNIFSRLDETDVRLLLRVWFARTGDDEGPRIGTPRDLMMATVKSWYITTGGLGMLEMDMIAAGISFPAVVRDISGIPDKLQYPRTAGATVGPLGGVVKIPGFVKLVAPPGALQRETAVTLSTVDVPGILRSHEEVNWISGYPWSLGEDACPRELLEQVLFSPAIYINLHGAQLNKPVELQTWRPPGSEGMECILLKHHNGEGWTDITASTLHHVDADNISVCLTAFCTLCFAWTPADKVKEVERAIVKALLSRTLDCRFAGYIKPHEDGVEFHVVCRDHTVETDDYSPDFSKCGGNDAEFDLYDGDKIEVAVSAEESQGQSRQMLLRADHCRRSTGQNVQMRLQRSNGKHVNGDVIVTKFQEQVCHFSFWEEGDIPSSRNKRGYAAGGSDSGLSTPTELKEMVVAKSTTSRQSDDSAGPSGIKMYSGTKETGISAAHDFAGGDSDTDSDVEGQEPTVASGFRRKPVVLMLNDEYGTANGGISTIHRGMGCLLVSKGAKVYSTVLQATQKDKEDAAADGVQLIFPETEEEDTDPNLTWLTRQHRTYYPHLPSTVDFIVGHVNITSRAARRIKEDRLSRADLVQVTHVIPEDVARYKSEEKELSIEEEKAGILEDLQYADVIFSVGPHLYDYYKNETREEERHYEFLPEPSDIFKYTQVKYVDTETKVVLTVGRASGVEMLKGYDLAANAMGIVIDHLPHAKWRGRGVSAENFSASKAIIEANVKKGKFKFTPLKYGTQEDLSKDMQQAHVVLMPSRAEPFGLVGLEAIAAGVPVLVSDKSGLAKFLKRQDPEFDRTIVEIEDDDDEAAKTLAKRIIKILKDGSREFQAAQSLKKKLLASNYWAASHRKFLDIFGL</sequence>
<keyword evidence="3" id="KW-0863">Zinc-finger</keyword>
<dbReference type="InterPro" id="IPR036388">
    <property type="entry name" value="WH-like_DNA-bd_sf"/>
</dbReference>
<evidence type="ECO:0000256" key="3">
    <source>
        <dbReference type="ARBA" id="ARBA00022771"/>
    </source>
</evidence>
<dbReference type="InterPro" id="IPR032171">
    <property type="entry name" value="COR-A"/>
</dbReference>
<dbReference type="InterPro" id="IPR013083">
    <property type="entry name" value="Znf_RING/FYVE/PHD"/>
</dbReference>
<dbReference type="InterPro" id="IPR027417">
    <property type="entry name" value="P-loop_NTPase"/>
</dbReference>
<dbReference type="Pfam" id="PF20706">
    <property type="entry name" value="GT4-conflict"/>
    <property type="match status" value="1"/>
</dbReference>
<feature type="region of interest" description="Disordered" evidence="5">
    <location>
        <begin position="1477"/>
        <end position="1531"/>
    </location>
</feature>
<organism evidence="7 8">
    <name type="scientific">Branchiostoma lanceolatum</name>
    <name type="common">Common lancelet</name>
    <name type="synonym">Amphioxus lanceolatum</name>
    <dbReference type="NCBI Taxonomy" id="7740"/>
    <lineage>
        <taxon>Eukaryota</taxon>
        <taxon>Metazoa</taxon>
        <taxon>Chordata</taxon>
        <taxon>Cephalochordata</taxon>
        <taxon>Leptocardii</taxon>
        <taxon>Amphioxiformes</taxon>
        <taxon>Branchiostomatidae</taxon>
        <taxon>Branchiostoma</taxon>
    </lineage>
</organism>
<evidence type="ECO:0000313" key="7">
    <source>
        <dbReference type="EMBL" id="CAH1249855.1"/>
    </source>
</evidence>
<dbReference type="SUPFAM" id="SSF57850">
    <property type="entry name" value="RING/U-box"/>
    <property type="match status" value="1"/>
</dbReference>